<dbReference type="SUPFAM" id="SSF57501">
    <property type="entry name" value="Cystine-knot cytokines"/>
    <property type="match status" value="1"/>
</dbReference>
<gene>
    <name evidence="3" type="ORF">NQ318_002744</name>
</gene>
<evidence type="ECO:0000313" key="3">
    <source>
        <dbReference type="EMBL" id="KAJ8945287.1"/>
    </source>
</evidence>
<proteinExistence type="predicted"/>
<dbReference type="SMART" id="SM00141">
    <property type="entry name" value="PDGF"/>
    <property type="match status" value="1"/>
</dbReference>
<dbReference type="Gene3D" id="2.10.90.10">
    <property type="entry name" value="Cystine-knot cytokines"/>
    <property type="match status" value="1"/>
</dbReference>
<organism evidence="3 4">
    <name type="scientific">Aromia moschata</name>
    <dbReference type="NCBI Taxonomy" id="1265417"/>
    <lineage>
        <taxon>Eukaryota</taxon>
        <taxon>Metazoa</taxon>
        <taxon>Ecdysozoa</taxon>
        <taxon>Arthropoda</taxon>
        <taxon>Hexapoda</taxon>
        <taxon>Insecta</taxon>
        <taxon>Pterygota</taxon>
        <taxon>Neoptera</taxon>
        <taxon>Endopterygota</taxon>
        <taxon>Coleoptera</taxon>
        <taxon>Polyphaga</taxon>
        <taxon>Cucujiformia</taxon>
        <taxon>Chrysomeloidea</taxon>
        <taxon>Cerambycidae</taxon>
        <taxon>Cerambycinae</taxon>
        <taxon>Callichromatini</taxon>
        <taxon>Aromia</taxon>
    </lineage>
</organism>
<name>A0AAV8Y3M9_9CUCU</name>
<accession>A0AAV8Y3M9</accession>
<reference evidence="3" key="1">
    <citation type="journal article" date="2023" name="Insect Mol. Biol.">
        <title>Genome sequencing provides insights into the evolution of gene families encoding plant cell wall-degrading enzymes in longhorned beetles.</title>
        <authorList>
            <person name="Shin N.R."/>
            <person name="Okamura Y."/>
            <person name="Kirsch R."/>
            <person name="Pauchet Y."/>
        </authorList>
    </citation>
    <scope>NUCLEOTIDE SEQUENCE</scope>
    <source>
        <strain evidence="3">AMC_N1</strain>
    </source>
</reference>
<protein>
    <recommendedName>
        <fullName evidence="2">Platelet-derived growth factor (PDGF) family profile domain-containing protein</fullName>
    </recommendedName>
</protein>
<feature type="domain" description="Platelet-derived growth factor (PDGF) family profile" evidence="2">
    <location>
        <begin position="91"/>
        <end position="178"/>
    </location>
</feature>
<dbReference type="PROSITE" id="PS50278">
    <property type="entry name" value="PDGF_2"/>
    <property type="match status" value="1"/>
</dbReference>
<evidence type="ECO:0000313" key="4">
    <source>
        <dbReference type="Proteomes" id="UP001162162"/>
    </source>
</evidence>
<feature type="chain" id="PRO_5043698402" description="Platelet-derived growth factor (PDGF) family profile domain-containing protein" evidence="1">
    <location>
        <begin position="19"/>
        <end position="258"/>
    </location>
</feature>
<feature type="signal peptide" evidence="1">
    <location>
        <begin position="1"/>
        <end position="18"/>
    </location>
</feature>
<dbReference type="AlphaFoldDB" id="A0AAV8Y3M9"/>
<dbReference type="InterPro" id="IPR000072">
    <property type="entry name" value="PDGF/VEGF_dom"/>
</dbReference>
<sequence length="258" mass="29357">MVKLILVSALLFVNQVLACRWVCIDKNNNIKKTYFDKRKFKVEYSLPIIEVPASPKHIWKNFTFAGQIPEVTLRMPAFEVQPMQVSCNSKTFAKTVKEITRKIKCAPRDTIVDIVYAGAKVTPNKVSTKLCRGVCSGSNKACLSVERKNVSLSIRTILNDGKVECATVTVPEDTKCKCDCDITQSDCLSTQIFDKKFCKCKCINEEEYKNCMHKIKHSIMKKHTWNKDVCSCECLQRKVCTTGTIWNENECKCIRTIS</sequence>
<dbReference type="EMBL" id="JAPWTK010000221">
    <property type="protein sequence ID" value="KAJ8945287.1"/>
    <property type="molecule type" value="Genomic_DNA"/>
</dbReference>
<dbReference type="InterPro" id="IPR029034">
    <property type="entry name" value="Cystine-knot_cytokine"/>
</dbReference>
<dbReference type="GO" id="GO:0016020">
    <property type="term" value="C:membrane"/>
    <property type="evidence" value="ECO:0007669"/>
    <property type="project" value="InterPro"/>
</dbReference>
<keyword evidence="1" id="KW-0732">Signal</keyword>
<evidence type="ECO:0000256" key="1">
    <source>
        <dbReference type="SAM" id="SignalP"/>
    </source>
</evidence>
<dbReference type="GO" id="GO:0008083">
    <property type="term" value="F:growth factor activity"/>
    <property type="evidence" value="ECO:0007669"/>
    <property type="project" value="InterPro"/>
</dbReference>
<keyword evidence="4" id="KW-1185">Reference proteome</keyword>
<dbReference type="Proteomes" id="UP001162162">
    <property type="component" value="Unassembled WGS sequence"/>
</dbReference>
<evidence type="ECO:0000259" key="2">
    <source>
        <dbReference type="PROSITE" id="PS50278"/>
    </source>
</evidence>
<comment type="caution">
    <text evidence="3">The sequence shown here is derived from an EMBL/GenBank/DDBJ whole genome shotgun (WGS) entry which is preliminary data.</text>
</comment>